<proteinExistence type="predicted"/>
<gene>
    <name evidence="1" type="ORF">ETD86_46545</name>
</gene>
<reference evidence="1 2" key="1">
    <citation type="submission" date="2019-05" db="EMBL/GenBank/DDBJ databases">
        <title>Draft genome sequence of Nonomuraea turkmeniaca DSM 43926.</title>
        <authorList>
            <person name="Saricaoglu S."/>
            <person name="Isik K."/>
        </authorList>
    </citation>
    <scope>NUCLEOTIDE SEQUENCE [LARGE SCALE GENOMIC DNA]</scope>
    <source>
        <strain evidence="1 2">DSM 43926</strain>
    </source>
</reference>
<keyword evidence="2" id="KW-1185">Reference proteome</keyword>
<evidence type="ECO:0000313" key="1">
    <source>
        <dbReference type="EMBL" id="TMR08713.1"/>
    </source>
</evidence>
<comment type="caution">
    <text evidence="1">The sequence shown here is derived from an EMBL/GenBank/DDBJ whole genome shotgun (WGS) entry which is preliminary data.</text>
</comment>
<sequence>MTTPNSPTGTLAGRLSTLASDIIAATKADGQAAPVTLAHACRGFVIAGAVSGLLDQYAIPRRDAFTICDEACDRTVAMLTELLGEHLLRRYSHGARRADLDTMLRHGQNELLDATPEDIDDIAAAMITLAAALRDALAPLPDNESLPPTTRGAARMAADTAAILHSHYGGDSGGW</sequence>
<protein>
    <submittedName>
        <fullName evidence="1">Uncharacterized protein</fullName>
    </submittedName>
</protein>
<organism evidence="1 2">
    <name type="scientific">Nonomuraea turkmeniaca</name>
    <dbReference type="NCBI Taxonomy" id="103838"/>
    <lineage>
        <taxon>Bacteria</taxon>
        <taxon>Bacillati</taxon>
        <taxon>Actinomycetota</taxon>
        <taxon>Actinomycetes</taxon>
        <taxon>Streptosporangiales</taxon>
        <taxon>Streptosporangiaceae</taxon>
        <taxon>Nonomuraea</taxon>
    </lineage>
</organism>
<name>A0A5S4EYD5_9ACTN</name>
<dbReference type="RefSeq" id="WP_138673034.1">
    <property type="nucleotide sequence ID" value="NZ_VCKY01000274.1"/>
</dbReference>
<dbReference type="Proteomes" id="UP000309128">
    <property type="component" value="Unassembled WGS sequence"/>
</dbReference>
<dbReference type="EMBL" id="VCKY01000274">
    <property type="protein sequence ID" value="TMR08713.1"/>
    <property type="molecule type" value="Genomic_DNA"/>
</dbReference>
<accession>A0A5S4EYD5</accession>
<evidence type="ECO:0000313" key="2">
    <source>
        <dbReference type="Proteomes" id="UP000309128"/>
    </source>
</evidence>
<dbReference type="AlphaFoldDB" id="A0A5S4EYD5"/>
<dbReference type="OrthoDB" id="9873529at2"/>